<evidence type="ECO:0000313" key="6">
    <source>
        <dbReference type="EMBL" id="KAK1384223.1"/>
    </source>
</evidence>
<organism evidence="6 7">
    <name type="scientific">Heracleum sosnowskyi</name>
    <dbReference type="NCBI Taxonomy" id="360622"/>
    <lineage>
        <taxon>Eukaryota</taxon>
        <taxon>Viridiplantae</taxon>
        <taxon>Streptophyta</taxon>
        <taxon>Embryophyta</taxon>
        <taxon>Tracheophyta</taxon>
        <taxon>Spermatophyta</taxon>
        <taxon>Magnoliopsida</taxon>
        <taxon>eudicotyledons</taxon>
        <taxon>Gunneridae</taxon>
        <taxon>Pentapetalae</taxon>
        <taxon>asterids</taxon>
        <taxon>campanulids</taxon>
        <taxon>Apiales</taxon>
        <taxon>Apiaceae</taxon>
        <taxon>Apioideae</taxon>
        <taxon>apioid superclade</taxon>
        <taxon>Tordylieae</taxon>
        <taxon>Tordyliinae</taxon>
        <taxon>Heracleum</taxon>
    </lineage>
</organism>
<dbReference type="GO" id="GO:0008289">
    <property type="term" value="F:lipid binding"/>
    <property type="evidence" value="ECO:0007669"/>
    <property type="project" value="InterPro"/>
</dbReference>
<reference evidence="6" key="2">
    <citation type="submission" date="2023-05" db="EMBL/GenBank/DDBJ databases">
        <authorList>
            <person name="Schelkunov M.I."/>
        </authorList>
    </citation>
    <scope>NUCLEOTIDE SEQUENCE</scope>
    <source>
        <strain evidence="6">Hsosn_3</strain>
        <tissue evidence="6">Leaf</tissue>
    </source>
</reference>
<evidence type="ECO:0000256" key="3">
    <source>
        <dbReference type="ARBA" id="ARBA00023136"/>
    </source>
</evidence>
<protein>
    <submittedName>
        <fullName evidence="6">Uncharacterized protein</fullName>
    </submittedName>
</protein>
<reference evidence="6" key="1">
    <citation type="submission" date="2023-02" db="EMBL/GenBank/DDBJ databases">
        <title>Genome of toxic invasive species Heracleum sosnowskyi carries increased number of genes despite the absence of recent whole-genome duplications.</title>
        <authorList>
            <person name="Schelkunov M."/>
            <person name="Shtratnikova V."/>
            <person name="Makarenko M."/>
            <person name="Klepikova A."/>
            <person name="Omelchenko D."/>
            <person name="Novikova G."/>
            <person name="Obukhova E."/>
            <person name="Bogdanov V."/>
            <person name="Penin A."/>
            <person name="Logacheva M."/>
        </authorList>
    </citation>
    <scope>NUCLEOTIDE SEQUENCE</scope>
    <source>
        <strain evidence="6">Hsosn_3</strain>
        <tissue evidence="6">Leaf</tissue>
    </source>
</reference>
<dbReference type="GO" id="GO:0140359">
    <property type="term" value="F:ABC-type transporter activity"/>
    <property type="evidence" value="ECO:0007669"/>
    <property type="project" value="InterPro"/>
</dbReference>
<gene>
    <name evidence="6" type="ORF">POM88_021958</name>
</gene>
<dbReference type="SUPFAM" id="SSF90123">
    <property type="entry name" value="ABC transporter transmembrane region"/>
    <property type="match status" value="1"/>
</dbReference>
<comment type="caution">
    <text evidence="6">The sequence shown here is derived from an EMBL/GenBank/DDBJ whole genome shotgun (WGS) entry which is preliminary data.</text>
</comment>
<dbReference type="PROSITE" id="PS50929">
    <property type="entry name" value="ABC_TM1F"/>
    <property type="match status" value="1"/>
</dbReference>
<feature type="domain" description="START" evidence="4">
    <location>
        <begin position="42"/>
        <end position="108"/>
    </location>
</feature>
<keyword evidence="3" id="KW-0472">Membrane</keyword>
<dbReference type="GO" id="GO:0005524">
    <property type="term" value="F:ATP binding"/>
    <property type="evidence" value="ECO:0007669"/>
    <property type="project" value="InterPro"/>
</dbReference>
<dbReference type="AlphaFoldDB" id="A0AAD8IGV5"/>
<dbReference type="InterPro" id="IPR002913">
    <property type="entry name" value="START_lipid-bd_dom"/>
</dbReference>
<evidence type="ECO:0000259" key="4">
    <source>
        <dbReference type="PROSITE" id="PS50848"/>
    </source>
</evidence>
<dbReference type="PROSITE" id="PS50848">
    <property type="entry name" value="START"/>
    <property type="match status" value="1"/>
</dbReference>
<dbReference type="EMBL" id="JAUIZM010000005">
    <property type="protein sequence ID" value="KAK1384223.1"/>
    <property type="molecule type" value="Genomic_DNA"/>
</dbReference>
<keyword evidence="7" id="KW-1185">Reference proteome</keyword>
<keyword evidence="1" id="KW-0812">Transmembrane</keyword>
<evidence type="ECO:0000256" key="1">
    <source>
        <dbReference type="ARBA" id="ARBA00022692"/>
    </source>
</evidence>
<name>A0AAD8IGV5_9APIA</name>
<dbReference type="InterPro" id="IPR036640">
    <property type="entry name" value="ABC1_TM_sf"/>
</dbReference>
<proteinExistence type="predicted"/>
<dbReference type="Pfam" id="PF00664">
    <property type="entry name" value="ABC_membrane"/>
    <property type="match status" value="1"/>
</dbReference>
<evidence type="ECO:0000259" key="5">
    <source>
        <dbReference type="PROSITE" id="PS50929"/>
    </source>
</evidence>
<evidence type="ECO:0000313" key="7">
    <source>
        <dbReference type="Proteomes" id="UP001237642"/>
    </source>
</evidence>
<feature type="domain" description="ABC transmembrane type-1" evidence="5">
    <location>
        <begin position="1"/>
        <end position="62"/>
    </location>
</feature>
<evidence type="ECO:0000256" key="2">
    <source>
        <dbReference type="ARBA" id="ARBA00022989"/>
    </source>
</evidence>
<accession>A0AAD8IGV5</accession>
<dbReference type="Proteomes" id="UP001237642">
    <property type="component" value="Unassembled WGS sequence"/>
</dbReference>
<sequence>MYEQAIQVINDAVGNIRTVASFSAEEKQMDVYHKKCEFPVKSGIKLGIVSGVSLGMAFSTIFGKVTWLEHMEVEGRPVHPIINQFVINQFVSSGVAFGAERWLAVLQR</sequence>
<dbReference type="Gene3D" id="1.20.1560.10">
    <property type="entry name" value="ABC transporter type 1, transmembrane domain"/>
    <property type="match status" value="1"/>
</dbReference>
<dbReference type="InterPro" id="IPR011527">
    <property type="entry name" value="ABC1_TM_dom"/>
</dbReference>
<dbReference type="GO" id="GO:0016020">
    <property type="term" value="C:membrane"/>
    <property type="evidence" value="ECO:0007669"/>
    <property type="project" value="InterPro"/>
</dbReference>
<keyword evidence="2" id="KW-1133">Transmembrane helix</keyword>